<sequence>MVLESLIVFLSSVFFYGIGLNRVILISESIKDIKFLYLKSLLCSFATVALSSIIVTSVLSPLGLQEFFPFICILIFIVFSTFLEIILQLASVKGGNEFFVSFFSILLAINESLSILEALLYVFVALTSFYTLVLITYTVRKRSKMAAPLPVFKNAVILFSLAILVLFILAFDVSWLTGGIAR</sequence>
<proteinExistence type="predicted"/>
<feature type="transmembrane region" description="Helical" evidence="1">
    <location>
        <begin position="151"/>
        <end position="171"/>
    </location>
</feature>
<evidence type="ECO:0000313" key="3">
    <source>
        <dbReference type="Proteomes" id="UP000823914"/>
    </source>
</evidence>
<feature type="transmembrane region" description="Helical" evidence="1">
    <location>
        <begin position="119"/>
        <end position="139"/>
    </location>
</feature>
<feature type="transmembrane region" description="Helical" evidence="1">
    <location>
        <begin position="67"/>
        <end position="87"/>
    </location>
</feature>
<accession>A0A9E2L465</accession>
<feature type="transmembrane region" description="Helical" evidence="1">
    <location>
        <begin position="6"/>
        <end position="24"/>
    </location>
</feature>
<reference evidence="2" key="2">
    <citation type="submission" date="2021-04" db="EMBL/GenBank/DDBJ databases">
        <authorList>
            <person name="Gilroy R."/>
        </authorList>
    </citation>
    <scope>NUCLEOTIDE SEQUENCE</scope>
    <source>
        <strain evidence="2">Gambia15-2214</strain>
    </source>
</reference>
<dbReference type="Proteomes" id="UP000823914">
    <property type="component" value="Unassembled WGS sequence"/>
</dbReference>
<gene>
    <name evidence="2" type="ORF">IAA16_08750</name>
</gene>
<feature type="transmembrane region" description="Helical" evidence="1">
    <location>
        <begin position="36"/>
        <end position="55"/>
    </location>
</feature>
<dbReference type="EMBL" id="JAHLFV010000203">
    <property type="protein sequence ID" value="MBU3850641.1"/>
    <property type="molecule type" value="Genomic_DNA"/>
</dbReference>
<evidence type="ECO:0000256" key="1">
    <source>
        <dbReference type="SAM" id="Phobius"/>
    </source>
</evidence>
<keyword evidence="1" id="KW-1133">Transmembrane helix</keyword>
<evidence type="ECO:0000313" key="2">
    <source>
        <dbReference type="EMBL" id="MBU3850641.1"/>
    </source>
</evidence>
<keyword evidence="1" id="KW-0812">Transmembrane</keyword>
<dbReference type="AlphaFoldDB" id="A0A9E2L465"/>
<keyword evidence="1" id="KW-0472">Membrane</keyword>
<protein>
    <submittedName>
        <fullName evidence="2">Uncharacterized protein</fullName>
    </submittedName>
</protein>
<organism evidence="2 3">
    <name type="scientific">Candidatus Treponema excrementipullorum</name>
    <dbReference type="NCBI Taxonomy" id="2838768"/>
    <lineage>
        <taxon>Bacteria</taxon>
        <taxon>Pseudomonadati</taxon>
        <taxon>Spirochaetota</taxon>
        <taxon>Spirochaetia</taxon>
        <taxon>Spirochaetales</taxon>
        <taxon>Treponemataceae</taxon>
        <taxon>Treponema</taxon>
    </lineage>
</organism>
<reference evidence="2" key="1">
    <citation type="journal article" date="2021" name="PeerJ">
        <title>Extensive microbial diversity within the chicken gut microbiome revealed by metagenomics and culture.</title>
        <authorList>
            <person name="Gilroy R."/>
            <person name="Ravi A."/>
            <person name="Getino M."/>
            <person name="Pursley I."/>
            <person name="Horton D.L."/>
            <person name="Alikhan N.F."/>
            <person name="Baker D."/>
            <person name="Gharbi K."/>
            <person name="Hall N."/>
            <person name="Watson M."/>
            <person name="Adriaenssens E.M."/>
            <person name="Foster-Nyarko E."/>
            <person name="Jarju S."/>
            <person name="Secka A."/>
            <person name="Antonio M."/>
            <person name="Oren A."/>
            <person name="Chaudhuri R.R."/>
            <person name="La Ragione R."/>
            <person name="Hildebrand F."/>
            <person name="Pallen M.J."/>
        </authorList>
    </citation>
    <scope>NUCLEOTIDE SEQUENCE</scope>
    <source>
        <strain evidence="2">Gambia15-2214</strain>
    </source>
</reference>
<comment type="caution">
    <text evidence="2">The sequence shown here is derived from an EMBL/GenBank/DDBJ whole genome shotgun (WGS) entry which is preliminary data.</text>
</comment>
<name>A0A9E2L465_9SPIR</name>